<sequence length="143" mass="15405">MGALQDLDNGAIGQGEFSPDRQRGQTTNWGAITGQILKTRNRRGSTDVIGSLVAFLIHDNDTGDRRLSRQNLVALSVGLADLIQFLDGRTRRHRIDARQGIGAQRSPIVQIAFCSCSDAVELGERLAGDLLDVLPGFGGQLHA</sequence>
<evidence type="ECO:0000256" key="1">
    <source>
        <dbReference type="SAM" id="MobiDB-lite"/>
    </source>
</evidence>
<reference evidence="2 3" key="1">
    <citation type="submission" date="2013-07" db="EMBL/GenBank/DDBJ databases">
        <authorList>
            <person name="Schaap P.J."/>
            <person name="Mehboob F."/>
            <person name="Oosterkamp M.J."/>
            <person name="de Vos W.M."/>
            <person name="Stams A.J.M."/>
            <person name="Koehorst J.J."/>
        </authorList>
    </citation>
    <scope>NUCLEOTIDE SEQUENCE [LARGE SCALE GENOMIC DNA]</scope>
    <source>
        <strain evidence="2 3">AW-1</strain>
    </source>
</reference>
<gene>
    <name evidence="2" type="ORF">F753_01685</name>
</gene>
<dbReference type="EMBL" id="AOFQ01000005">
    <property type="protein sequence ID" value="ESR01147.1"/>
    <property type="molecule type" value="Genomic_DNA"/>
</dbReference>
<accession>V4S868</accession>
<name>V4S868_STUCH</name>
<dbReference type="Proteomes" id="UP000017822">
    <property type="component" value="Unassembled WGS sequence"/>
</dbReference>
<protein>
    <submittedName>
        <fullName evidence="2">Uncharacterized protein</fullName>
    </submittedName>
</protein>
<proteinExistence type="predicted"/>
<evidence type="ECO:0000313" key="2">
    <source>
        <dbReference type="EMBL" id="ESR01147.1"/>
    </source>
</evidence>
<comment type="caution">
    <text evidence="2">The sequence shown here is derived from an EMBL/GenBank/DDBJ whole genome shotgun (WGS) entry which is preliminary data.</text>
</comment>
<feature type="region of interest" description="Disordered" evidence="1">
    <location>
        <begin position="1"/>
        <end position="28"/>
    </location>
</feature>
<organism evidence="2 3">
    <name type="scientific">Stutzerimonas chloritidismutans AW-1</name>
    <dbReference type="NCBI Taxonomy" id="1263865"/>
    <lineage>
        <taxon>Bacteria</taxon>
        <taxon>Pseudomonadati</taxon>
        <taxon>Pseudomonadota</taxon>
        <taxon>Gammaproteobacteria</taxon>
        <taxon>Pseudomonadales</taxon>
        <taxon>Pseudomonadaceae</taxon>
        <taxon>Stutzerimonas</taxon>
    </lineage>
</organism>
<dbReference type="AlphaFoldDB" id="V4S868"/>
<evidence type="ECO:0000313" key="3">
    <source>
        <dbReference type="Proteomes" id="UP000017822"/>
    </source>
</evidence>